<reference evidence="1 2" key="1">
    <citation type="submission" date="2016-10" db="EMBL/GenBank/DDBJ databases">
        <title>Comparative genome analysis of multiple Pseudomonas spp. focuses on biocontrol and plant growth promoting traits.</title>
        <authorList>
            <person name="Tao X.-Y."/>
            <person name="Taylor C.G."/>
        </authorList>
    </citation>
    <scope>NUCLEOTIDE SEQUENCE [LARGE SCALE GENOMIC DNA]</scope>
    <source>
        <strain evidence="1 2">36C6</strain>
    </source>
</reference>
<sequence>MAITINVRQSTGAYQARAMRLGVTASSAEGPKAAAIAVCRKLGIDPALLEQQPNQTTTITYTHPHQELPA</sequence>
<evidence type="ECO:0000313" key="1">
    <source>
        <dbReference type="EMBL" id="RON16030.1"/>
    </source>
</evidence>
<organism evidence="1 2">
    <name type="scientific">Pseudomonas frederiksbergensis</name>
    <dbReference type="NCBI Taxonomy" id="104087"/>
    <lineage>
        <taxon>Bacteria</taxon>
        <taxon>Pseudomonadati</taxon>
        <taxon>Pseudomonadota</taxon>
        <taxon>Gammaproteobacteria</taxon>
        <taxon>Pseudomonadales</taxon>
        <taxon>Pseudomonadaceae</taxon>
        <taxon>Pseudomonas</taxon>
    </lineage>
</organism>
<protein>
    <submittedName>
        <fullName evidence="1">Uncharacterized protein</fullName>
    </submittedName>
</protein>
<dbReference type="EMBL" id="MOBM01000014">
    <property type="protein sequence ID" value="RON16030.1"/>
    <property type="molecule type" value="Genomic_DNA"/>
</dbReference>
<name>A0A423HS10_9PSED</name>
<dbReference type="RefSeq" id="WP_123358230.1">
    <property type="nucleotide sequence ID" value="NZ_MOBM01000014.1"/>
</dbReference>
<proteinExistence type="predicted"/>
<evidence type="ECO:0000313" key="2">
    <source>
        <dbReference type="Proteomes" id="UP000284002"/>
    </source>
</evidence>
<accession>A0A423HS10</accession>
<dbReference type="Proteomes" id="UP000284002">
    <property type="component" value="Unassembled WGS sequence"/>
</dbReference>
<dbReference type="AlphaFoldDB" id="A0A423HS10"/>
<gene>
    <name evidence="1" type="ORF">BK662_11405</name>
</gene>
<comment type="caution">
    <text evidence="1">The sequence shown here is derived from an EMBL/GenBank/DDBJ whole genome shotgun (WGS) entry which is preliminary data.</text>
</comment>